<gene>
    <name evidence="3" type="ORF">D9757_013965</name>
</gene>
<proteinExistence type="inferred from homology"/>
<name>A0A8H5FPI4_9AGAR</name>
<dbReference type="SUPFAM" id="SSF51735">
    <property type="entry name" value="NAD(P)-binding Rossmann-fold domains"/>
    <property type="match status" value="1"/>
</dbReference>
<dbReference type="PANTHER" id="PTHR42760">
    <property type="entry name" value="SHORT-CHAIN DEHYDROGENASES/REDUCTASES FAMILY MEMBER"/>
    <property type="match status" value="1"/>
</dbReference>
<dbReference type="GO" id="GO:0006633">
    <property type="term" value="P:fatty acid biosynthetic process"/>
    <property type="evidence" value="ECO:0007669"/>
    <property type="project" value="TreeGrafter"/>
</dbReference>
<dbReference type="PRINTS" id="PR00080">
    <property type="entry name" value="SDRFAMILY"/>
</dbReference>
<accession>A0A8H5FPI4</accession>
<dbReference type="EMBL" id="JAACJN010000408">
    <property type="protein sequence ID" value="KAF5344381.1"/>
    <property type="molecule type" value="Genomic_DNA"/>
</dbReference>
<sequence>MHRKKWCRQTAFGFESLTINSGLFSEIFESPFLVSGYFPDLPPVVPALPSMFCPASFWPLFRLRGAIASAAFSVPVSPSCYCSDLPIFFTCSFYRLTLVPFTARILIRLTLPPSQNMSSTSESQGVALITGSSQGIGRAIAFRLARDGFDIALNDVSAKTGKLEDTRKTIEEETGRRVIVCVADISAEEEVKGMVATVVKDLGGLDVMVANAGICPCGPLNDVTIDAWDHTFSINARGTFLCYKYASLQMIAQGRGGRIIGASSAAGKKGYELMGIYCSTKFAVRGLTQAAALEYGKHGITVNAYCPGAIDTDMSRKAAEELGGSGSSDAAFNAYKEKAAVGRFGSTDDVANLVSFFASKESGFVTGQSIIVDGGVCFD</sequence>
<evidence type="ECO:0000256" key="2">
    <source>
        <dbReference type="ARBA" id="ARBA00022857"/>
    </source>
</evidence>
<evidence type="ECO:0000256" key="1">
    <source>
        <dbReference type="ARBA" id="ARBA00006484"/>
    </source>
</evidence>
<evidence type="ECO:0000313" key="4">
    <source>
        <dbReference type="Proteomes" id="UP000518752"/>
    </source>
</evidence>
<keyword evidence="4" id="KW-1185">Reference proteome</keyword>
<dbReference type="OrthoDB" id="498125at2759"/>
<organism evidence="3 4">
    <name type="scientific">Collybiopsis confluens</name>
    <dbReference type="NCBI Taxonomy" id="2823264"/>
    <lineage>
        <taxon>Eukaryota</taxon>
        <taxon>Fungi</taxon>
        <taxon>Dikarya</taxon>
        <taxon>Basidiomycota</taxon>
        <taxon>Agaricomycotina</taxon>
        <taxon>Agaricomycetes</taxon>
        <taxon>Agaricomycetidae</taxon>
        <taxon>Agaricales</taxon>
        <taxon>Marasmiineae</taxon>
        <taxon>Omphalotaceae</taxon>
        <taxon>Collybiopsis</taxon>
    </lineage>
</organism>
<dbReference type="FunFam" id="3.40.50.720:FF:000084">
    <property type="entry name" value="Short-chain dehydrogenase reductase"/>
    <property type="match status" value="1"/>
</dbReference>
<comment type="caution">
    <text evidence="3">The sequence shown here is derived from an EMBL/GenBank/DDBJ whole genome shotgun (WGS) entry which is preliminary data.</text>
</comment>
<dbReference type="InterPro" id="IPR020904">
    <property type="entry name" value="Sc_DH/Rdtase_CS"/>
</dbReference>
<dbReference type="GO" id="GO:0016616">
    <property type="term" value="F:oxidoreductase activity, acting on the CH-OH group of donors, NAD or NADP as acceptor"/>
    <property type="evidence" value="ECO:0007669"/>
    <property type="project" value="TreeGrafter"/>
</dbReference>
<dbReference type="InterPro" id="IPR002347">
    <property type="entry name" value="SDR_fam"/>
</dbReference>
<dbReference type="GO" id="GO:0048038">
    <property type="term" value="F:quinone binding"/>
    <property type="evidence" value="ECO:0007669"/>
    <property type="project" value="TreeGrafter"/>
</dbReference>
<evidence type="ECO:0008006" key="5">
    <source>
        <dbReference type="Google" id="ProtNLM"/>
    </source>
</evidence>
<dbReference type="Pfam" id="PF13561">
    <property type="entry name" value="adh_short_C2"/>
    <property type="match status" value="1"/>
</dbReference>
<dbReference type="Gene3D" id="3.40.50.720">
    <property type="entry name" value="NAD(P)-binding Rossmann-like Domain"/>
    <property type="match status" value="1"/>
</dbReference>
<evidence type="ECO:0000313" key="3">
    <source>
        <dbReference type="EMBL" id="KAF5344381.1"/>
    </source>
</evidence>
<dbReference type="Proteomes" id="UP000518752">
    <property type="component" value="Unassembled WGS sequence"/>
</dbReference>
<dbReference type="PROSITE" id="PS00061">
    <property type="entry name" value="ADH_SHORT"/>
    <property type="match status" value="1"/>
</dbReference>
<protein>
    <recommendedName>
        <fullName evidence="5">Acetoin reductase family protein</fullName>
    </recommendedName>
</protein>
<comment type="similarity">
    <text evidence="1">Belongs to the short-chain dehydrogenases/reductases (SDR) family.</text>
</comment>
<dbReference type="InterPro" id="IPR036291">
    <property type="entry name" value="NAD(P)-bd_dom_sf"/>
</dbReference>
<reference evidence="3 4" key="1">
    <citation type="journal article" date="2020" name="ISME J.">
        <title>Uncovering the hidden diversity of litter-decomposition mechanisms in mushroom-forming fungi.</title>
        <authorList>
            <person name="Floudas D."/>
            <person name="Bentzer J."/>
            <person name="Ahren D."/>
            <person name="Johansson T."/>
            <person name="Persson P."/>
            <person name="Tunlid A."/>
        </authorList>
    </citation>
    <scope>NUCLEOTIDE SEQUENCE [LARGE SCALE GENOMIC DNA]</scope>
    <source>
        <strain evidence="3 4">CBS 406.79</strain>
    </source>
</reference>
<dbReference type="PANTHER" id="PTHR42760:SF121">
    <property type="entry name" value="3-OXOACYL-(ACYL-CARRIER-PROTEIN) REDUCTASE"/>
    <property type="match status" value="1"/>
</dbReference>
<dbReference type="PRINTS" id="PR00081">
    <property type="entry name" value="GDHRDH"/>
</dbReference>
<keyword evidence="2" id="KW-0521">NADP</keyword>
<dbReference type="AlphaFoldDB" id="A0A8H5FPI4"/>